<feature type="compositionally biased region" description="Pro residues" evidence="1">
    <location>
        <begin position="62"/>
        <end position="71"/>
    </location>
</feature>
<name>A0A0G4F6G6_VITBC</name>
<evidence type="ECO:0000313" key="3">
    <source>
        <dbReference type="Proteomes" id="UP000041254"/>
    </source>
</evidence>
<reference evidence="2 3" key="1">
    <citation type="submission" date="2014-11" db="EMBL/GenBank/DDBJ databases">
        <authorList>
            <person name="Zhu J."/>
            <person name="Qi W."/>
            <person name="Song R."/>
        </authorList>
    </citation>
    <scope>NUCLEOTIDE SEQUENCE [LARGE SCALE GENOMIC DNA]</scope>
</reference>
<evidence type="ECO:0000256" key="1">
    <source>
        <dbReference type="SAM" id="MobiDB-lite"/>
    </source>
</evidence>
<dbReference type="InParanoid" id="A0A0G4F6G6"/>
<protein>
    <submittedName>
        <fullName evidence="2">Uncharacterized protein</fullName>
    </submittedName>
</protein>
<organism evidence="2 3">
    <name type="scientific">Vitrella brassicaformis (strain CCMP3155)</name>
    <dbReference type="NCBI Taxonomy" id="1169540"/>
    <lineage>
        <taxon>Eukaryota</taxon>
        <taxon>Sar</taxon>
        <taxon>Alveolata</taxon>
        <taxon>Colpodellida</taxon>
        <taxon>Vitrellaceae</taxon>
        <taxon>Vitrella</taxon>
    </lineage>
</organism>
<dbReference type="Proteomes" id="UP000041254">
    <property type="component" value="Unassembled WGS sequence"/>
</dbReference>
<feature type="compositionally biased region" description="Basic and acidic residues" evidence="1">
    <location>
        <begin position="288"/>
        <end position="306"/>
    </location>
</feature>
<feature type="region of interest" description="Disordered" evidence="1">
    <location>
        <begin position="61"/>
        <end position="100"/>
    </location>
</feature>
<feature type="region of interest" description="Disordered" evidence="1">
    <location>
        <begin position="391"/>
        <end position="416"/>
    </location>
</feature>
<evidence type="ECO:0000313" key="2">
    <source>
        <dbReference type="EMBL" id="CEM07621.1"/>
    </source>
</evidence>
<proteinExistence type="predicted"/>
<keyword evidence="3" id="KW-1185">Reference proteome</keyword>
<feature type="region of interest" description="Disordered" evidence="1">
    <location>
        <begin position="286"/>
        <end position="306"/>
    </location>
</feature>
<sequence>MSRFAPSTDGNSDASSTRALWVSMQGTAAGRALYALYGATEKPNIDYPVLKKNTQDVTLKLHPPPNKPIKPCPQRTSISVPKVGRGGRARDDGDEDEMWPGLVRPAKKTLADIMKETKGYKMYEKAGYVTHGPVVSRDDLKDEVARRFQFQRCQVLPQKATLPQAPDCVPRPKTLREIQQEQIVEAGVPKATSLTEEEEQLFEQLVDEIHERHLALQEVAQRNIDIQEHLRQLHGPPKDATKAAHKTRGAHGAALAAKRRNLSSSIFHTDASLVAAQNKLCSTTTTIDTHEGPTVAHDETSEKGEDIKTETAAQMSAEESHHDIRPLDLSAALASETPPAAAATGRHFPPAAFTHKGRAALTRSLLEETRLKNELQQRIKDLERFVRITDDDTDSHCDDVGVGAGGAGEQRERESG</sequence>
<dbReference type="AlphaFoldDB" id="A0A0G4F6G6"/>
<dbReference type="VEuPathDB" id="CryptoDB:Vbra_14516"/>
<gene>
    <name evidence="2" type="ORF">Vbra_14516</name>
</gene>
<dbReference type="EMBL" id="CDMY01000376">
    <property type="protein sequence ID" value="CEM07621.1"/>
    <property type="molecule type" value="Genomic_DNA"/>
</dbReference>
<accession>A0A0G4F6G6</accession>